<accession>A0A0D0CZZ8</accession>
<keyword evidence="3" id="KW-1185">Reference proteome</keyword>
<proteinExistence type="predicted"/>
<dbReference type="AlphaFoldDB" id="A0A0D0CZZ8"/>
<sequence length="291" mass="31875">MFTSIVSEHASEGASARSQFISQQLPPLKPSERPYIDLKRTSVEVFNGDTLVIARRLMETVGEHAEGKTAVLNLASDQYPGGGWEAGYLDAQEPYLCYSSTLFHSLTQPNIIPYYPWPNTGPGCVAGIFSEGVVVFRGPLDMIKARSVLGSSDDSLSSSVQRHNLEFSPILPPTSRKVLSVISVAAPRYPGLTLDGNDFADEEVKEEVKEKVRLVLRMAALHGKRYLVLGAMGCGTYLCPPVSIAKLMKSVLLEKEFQGWFARIIFAILSPNGIGYSNFEIFRNVLAGVEV</sequence>
<name>A0A0D0CZZ8_9AGAR</name>
<organism evidence="2 3">
    <name type="scientific">Collybiopsis luxurians FD-317 M1</name>
    <dbReference type="NCBI Taxonomy" id="944289"/>
    <lineage>
        <taxon>Eukaryota</taxon>
        <taxon>Fungi</taxon>
        <taxon>Dikarya</taxon>
        <taxon>Basidiomycota</taxon>
        <taxon>Agaricomycotina</taxon>
        <taxon>Agaricomycetes</taxon>
        <taxon>Agaricomycetidae</taxon>
        <taxon>Agaricales</taxon>
        <taxon>Marasmiineae</taxon>
        <taxon>Omphalotaceae</taxon>
        <taxon>Collybiopsis</taxon>
        <taxon>Collybiopsis luxurians</taxon>
    </lineage>
</organism>
<protein>
    <recommendedName>
        <fullName evidence="1">Microbial-type PARG catalytic domain-containing protein</fullName>
    </recommendedName>
</protein>
<dbReference type="OrthoDB" id="9985428at2759"/>
<evidence type="ECO:0000313" key="2">
    <source>
        <dbReference type="EMBL" id="KIK62243.1"/>
    </source>
</evidence>
<dbReference type="SUPFAM" id="SSF52949">
    <property type="entry name" value="Macro domain-like"/>
    <property type="match status" value="1"/>
</dbReference>
<feature type="domain" description="Microbial-type PARG catalytic" evidence="1">
    <location>
        <begin position="32"/>
        <end position="137"/>
    </location>
</feature>
<dbReference type="HOGENOM" id="CLU_024412_0_1_1"/>
<dbReference type="PANTHER" id="PTHR35596">
    <property type="entry name" value="DUF2263 DOMAIN-CONTAINING PROTEIN"/>
    <property type="match status" value="1"/>
</dbReference>
<gene>
    <name evidence="2" type="ORF">GYMLUDRAFT_165051</name>
</gene>
<dbReference type="Gene3D" id="3.40.220.10">
    <property type="entry name" value="Leucine Aminopeptidase, subunit E, domain 1"/>
    <property type="match status" value="1"/>
</dbReference>
<dbReference type="Pfam" id="PF10021">
    <property type="entry name" value="PARG_cat_microb"/>
    <property type="match status" value="1"/>
</dbReference>
<evidence type="ECO:0000313" key="3">
    <source>
        <dbReference type="Proteomes" id="UP000053593"/>
    </source>
</evidence>
<dbReference type="InterPro" id="IPR043472">
    <property type="entry name" value="Macro_dom-like"/>
</dbReference>
<evidence type="ECO:0000259" key="1">
    <source>
        <dbReference type="Pfam" id="PF10021"/>
    </source>
</evidence>
<dbReference type="Proteomes" id="UP000053593">
    <property type="component" value="Unassembled WGS sequence"/>
</dbReference>
<dbReference type="InterPro" id="IPR019261">
    <property type="entry name" value="PARG_cat_microbial"/>
</dbReference>
<dbReference type="PIRSF" id="PIRSF014899">
    <property type="entry name" value="UCP014899"/>
    <property type="match status" value="1"/>
</dbReference>
<dbReference type="InterPro" id="IPR012664">
    <property type="entry name" value="CHP02452"/>
</dbReference>
<reference evidence="2 3" key="1">
    <citation type="submission" date="2014-04" db="EMBL/GenBank/DDBJ databases">
        <title>Evolutionary Origins and Diversification of the Mycorrhizal Mutualists.</title>
        <authorList>
            <consortium name="DOE Joint Genome Institute"/>
            <consortium name="Mycorrhizal Genomics Consortium"/>
            <person name="Kohler A."/>
            <person name="Kuo A."/>
            <person name="Nagy L.G."/>
            <person name="Floudas D."/>
            <person name="Copeland A."/>
            <person name="Barry K.W."/>
            <person name="Cichocki N."/>
            <person name="Veneault-Fourrey C."/>
            <person name="LaButti K."/>
            <person name="Lindquist E.A."/>
            <person name="Lipzen A."/>
            <person name="Lundell T."/>
            <person name="Morin E."/>
            <person name="Murat C."/>
            <person name="Riley R."/>
            <person name="Ohm R."/>
            <person name="Sun H."/>
            <person name="Tunlid A."/>
            <person name="Henrissat B."/>
            <person name="Grigoriev I.V."/>
            <person name="Hibbett D.S."/>
            <person name="Martin F."/>
        </authorList>
    </citation>
    <scope>NUCLEOTIDE SEQUENCE [LARGE SCALE GENOMIC DNA]</scope>
    <source>
        <strain evidence="2 3">FD-317 M1</strain>
    </source>
</reference>
<dbReference type="EMBL" id="KN834768">
    <property type="protein sequence ID" value="KIK62243.1"/>
    <property type="molecule type" value="Genomic_DNA"/>
</dbReference>
<dbReference type="PANTHER" id="PTHR35596:SF1">
    <property type="entry name" value="MICROBIAL-TYPE PARG CATALYTIC DOMAIN-CONTAINING PROTEIN"/>
    <property type="match status" value="1"/>
</dbReference>
<dbReference type="NCBIfam" id="TIGR02452">
    <property type="entry name" value="TIGR02452 family protein"/>
    <property type="match status" value="1"/>
</dbReference>